<accession>G7Q9M8</accession>
<evidence type="ECO:0000313" key="6">
    <source>
        <dbReference type="Proteomes" id="UP000004662"/>
    </source>
</evidence>
<dbReference type="InterPro" id="IPR050155">
    <property type="entry name" value="HAD-like_hydrolase_sf"/>
</dbReference>
<dbReference type="SUPFAM" id="SSF56784">
    <property type="entry name" value="HAD-like"/>
    <property type="match status" value="1"/>
</dbReference>
<comment type="similarity">
    <text evidence="3">Belongs to the HAD-like hydrolase superfamily. CbbY/CbbZ/Gph/YieH family.</text>
</comment>
<dbReference type="Pfam" id="PF00702">
    <property type="entry name" value="Hydrolase"/>
    <property type="match status" value="1"/>
</dbReference>
<dbReference type="PANTHER" id="PTHR43434:SF1">
    <property type="entry name" value="PHOSPHOGLYCOLATE PHOSPHATASE"/>
    <property type="match status" value="1"/>
</dbReference>
<dbReference type="AlphaFoldDB" id="G7Q9M8"/>
<dbReference type="SFLD" id="SFLDS00003">
    <property type="entry name" value="Haloacid_Dehalogenase"/>
    <property type="match status" value="1"/>
</dbReference>
<dbReference type="InterPro" id="IPR036412">
    <property type="entry name" value="HAD-like_sf"/>
</dbReference>
<proteinExistence type="inferred from homology"/>
<dbReference type="Gene3D" id="3.40.50.1000">
    <property type="entry name" value="HAD superfamily/HAD-like"/>
    <property type="match status" value="1"/>
</dbReference>
<dbReference type="SFLD" id="SFLDG01129">
    <property type="entry name" value="C1.5:_HAD__Beta-PGM__Phosphata"/>
    <property type="match status" value="1"/>
</dbReference>
<organism evidence="5 6">
    <name type="scientific">Solidesulfovibrio carbinoliphilus subsp. oakridgensis</name>
    <dbReference type="NCBI Taxonomy" id="694327"/>
    <lineage>
        <taxon>Bacteria</taxon>
        <taxon>Pseudomonadati</taxon>
        <taxon>Thermodesulfobacteriota</taxon>
        <taxon>Desulfovibrionia</taxon>
        <taxon>Desulfovibrionales</taxon>
        <taxon>Desulfovibrionaceae</taxon>
        <taxon>Solidesulfovibrio</taxon>
    </lineage>
</organism>
<evidence type="ECO:0000256" key="2">
    <source>
        <dbReference type="ARBA" id="ARBA00004818"/>
    </source>
</evidence>
<keyword evidence="6" id="KW-1185">Reference proteome</keyword>
<dbReference type="InterPro" id="IPR023214">
    <property type="entry name" value="HAD_sf"/>
</dbReference>
<dbReference type="OrthoDB" id="5421442at2"/>
<evidence type="ECO:0000313" key="5">
    <source>
        <dbReference type="EMBL" id="EHJ48668.1"/>
    </source>
</evidence>
<dbReference type="STRING" id="694327.DFW101_2664"/>
<dbReference type="InterPro" id="IPR006439">
    <property type="entry name" value="HAD-SF_hydro_IA"/>
</dbReference>
<dbReference type="EMBL" id="CM001368">
    <property type="protein sequence ID" value="EHJ48668.1"/>
    <property type="molecule type" value="Genomic_DNA"/>
</dbReference>
<dbReference type="EC" id="3.1.3.18" evidence="4"/>
<evidence type="ECO:0000256" key="3">
    <source>
        <dbReference type="ARBA" id="ARBA00006171"/>
    </source>
</evidence>
<dbReference type="HOGENOM" id="CLU_045011_19_3_7"/>
<protein>
    <recommendedName>
        <fullName evidence="4">phosphoglycolate phosphatase</fullName>
        <ecNumber evidence="4">3.1.3.18</ecNumber>
    </recommendedName>
</protein>
<dbReference type="InterPro" id="IPR023198">
    <property type="entry name" value="PGP-like_dom2"/>
</dbReference>
<reference evidence="6" key="1">
    <citation type="journal article" date="2015" name="Genome Announc.">
        <title>High-Quality Draft Genome Sequence of Desulfovibrio carbinoliphilus FW-101-2B, an Organic Acid-Oxidizing Sulfate-Reducing Bacterium Isolated from Uranium(VI)-Contaminated Groundwater.</title>
        <authorList>
            <person name="Ramsay B.D."/>
            <person name="Hwang C."/>
            <person name="Woo H.L."/>
            <person name="Carroll S.L."/>
            <person name="Lucas S."/>
            <person name="Han J."/>
            <person name="Lapidus A.L."/>
            <person name="Cheng J.F."/>
            <person name="Goodwin L.A."/>
            <person name="Pitluck S."/>
            <person name="Peters L."/>
            <person name="Chertkov O."/>
            <person name="Held B."/>
            <person name="Detter J.C."/>
            <person name="Han C.S."/>
            <person name="Tapia R."/>
            <person name="Land M.L."/>
            <person name="Hauser L.J."/>
            <person name="Kyrpides N.C."/>
            <person name="Ivanova N.N."/>
            <person name="Mikhailova N."/>
            <person name="Pagani I."/>
            <person name="Woyke T."/>
            <person name="Arkin A.P."/>
            <person name="Dehal P."/>
            <person name="Chivian D."/>
            <person name="Criddle C.S."/>
            <person name="Wu W."/>
            <person name="Chakraborty R."/>
            <person name="Hazen T.C."/>
            <person name="Fields M.W."/>
        </authorList>
    </citation>
    <scope>NUCLEOTIDE SEQUENCE [LARGE SCALE GENOMIC DNA]</scope>
    <source>
        <strain evidence="6">FW-101-2B</strain>
    </source>
</reference>
<evidence type="ECO:0000256" key="4">
    <source>
        <dbReference type="ARBA" id="ARBA00013078"/>
    </source>
</evidence>
<dbReference type="NCBIfam" id="TIGR01549">
    <property type="entry name" value="HAD-SF-IA-v1"/>
    <property type="match status" value="1"/>
</dbReference>
<keyword evidence="5" id="KW-0378">Hydrolase</keyword>
<comment type="pathway">
    <text evidence="2">Organic acid metabolism; glycolate biosynthesis; glycolate from 2-phosphoglycolate: step 1/1.</text>
</comment>
<dbReference type="GO" id="GO:0006281">
    <property type="term" value="P:DNA repair"/>
    <property type="evidence" value="ECO:0007669"/>
    <property type="project" value="TreeGrafter"/>
</dbReference>
<dbReference type="RefSeq" id="WP_009182033.1">
    <property type="nucleotide sequence ID" value="NZ_CM001368.1"/>
</dbReference>
<dbReference type="PANTHER" id="PTHR43434">
    <property type="entry name" value="PHOSPHOGLYCOLATE PHOSPHATASE"/>
    <property type="match status" value="1"/>
</dbReference>
<name>G7Q9M8_9BACT</name>
<dbReference type="GO" id="GO:0005829">
    <property type="term" value="C:cytosol"/>
    <property type="evidence" value="ECO:0007669"/>
    <property type="project" value="TreeGrafter"/>
</dbReference>
<comment type="catalytic activity">
    <reaction evidence="1">
        <text>2-phosphoglycolate + H2O = glycolate + phosphate</text>
        <dbReference type="Rhea" id="RHEA:14369"/>
        <dbReference type="ChEBI" id="CHEBI:15377"/>
        <dbReference type="ChEBI" id="CHEBI:29805"/>
        <dbReference type="ChEBI" id="CHEBI:43474"/>
        <dbReference type="ChEBI" id="CHEBI:58033"/>
        <dbReference type="EC" id="3.1.3.18"/>
    </reaction>
</comment>
<dbReference type="Gene3D" id="1.10.150.240">
    <property type="entry name" value="Putative phosphatase, domain 2"/>
    <property type="match status" value="1"/>
</dbReference>
<dbReference type="GO" id="GO:0008967">
    <property type="term" value="F:phosphoglycolate phosphatase activity"/>
    <property type="evidence" value="ECO:0007669"/>
    <property type="project" value="UniProtKB-EC"/>
</dbReference>
<dbReference type="eggNOG" id="COG0546">
    <property type="taxonomic scope" value="Bacteria"/>
</dbReference>
<dbReference type="Proteomes" id="UP000004662">
    <property type="component" value="Chromosome"/>
</dbReference>
<gene>
    <name evidence="5" type="ORF">DFW101_2664</name>
</gene>
<evidence type="ECO:0000256" key="1">
    <source>
        <dbReference type="ARBA" id="ARBA00000830"/>
    </source>
</evidence>
<sequence>MTPSRLPPEAVVFDFDGTLAELVLDFTAMKNVVAASAAAYLRTVPPPDGLPALEYAERLAGRIRSTSPADAGRFLAAAAEGIRNMETEAAKSARLFPETRAALASLTRRGIGVGIITRNCRAAVDVVFPDARQFAGVILARDEARHVKPDPRHLLDALRVLGATPERSLMAGDHPMDLATGKAAGSLTAGVASGRVTLEELARHGPDYLAADVAALVAML</sequence>